<gene>
    <name evidence="1" type="ORF">EUGRSUZ_C01936</name>
</gene>
<dbReference type="InterPro" id="IPR029021">
    <property type="entry name" value="Prot-tyrosine_phosphatase-like"/>
</dbReference>
<sequence length="211" mass="23994">MARVLSEYGITVIKHYQNYGGCPIPRVEIIRNFLRSADEWLSSDAKTNVLLMHCERGAWPVLAFMLASLLLYRKKQDGEQKTLNMIYNKAPHELLQLTSTLNPLPSQLRYLQYVSMQNAGSDWPAPNKLLVIKSVRLSSIPHLDVQWGCQIIGPEPFIFADQTPKVLSSTPYEQSANQAAKDHCCTVLHFTFCKNANYATFENLAKFLFAR</sequence>
<dbReference type="EMBL" id="KK198755">
    <property type="protein sequence ID" value="KCW80574.1"/>
    <property type="molecule type" value="Genomic_DNA"/>
</dbReference>
<accession>A0A059CQU1</accession>
<dbReference type="Gramene" id="KCW80574">
    <property type="protein sequence ID" value="KCW80574"/>
    <property type="gene ID" value="EUGRSUZ_C01936"/>
</dbReference>
<dbReference type="InterPro" id="IPR051144">
    <property type="entry name" value="Formin_homology_domain"/>
</dbReference>
<name>A0A059CQU1_EUCGR</name>
<dbReference type="PANTHER" id="PTHR45733">
    <property type="entry name" value="FORMIN-J"/>
    <property type="match status" value="1"/>
</dbReference>
<dbReference type="PANTHER" id="PTHR45733:SF8">
    <property type="entry name" value="FORMIN-J"/>
    <property type="match status" value="1"/>
</dbReference>
<dbReference type="InParanoid" id="A0A059CQU1"/>
<organism evidence="1">
    <name type="scientific">Eucalyptus grandis</name>
    <name type="common">Flooded gum</name>
    <dbReference type="NCBI Taxonomy" id="71139"/>
    <lineage>
        <taxon>Eukaryota</taxon>
        <taxon>Viridiplantae</taxon>
        <taxon>Streptophyta</taxon>
        <taxon>Embryophyta</taxon>
        <taxon>Tracheophyta</taxon>
        <taxon>Spermatophyta</taxon>
        <taxon>Magnoliopsida</taxon>
        <taxon>eudicotyledons</taxon>
        <taxon>Gunneridae</taxon>
        <taxon>Pentapetalae</taxon>
        <taxon>rosids</taxon>
        <taxon>malvids</taxon>
        <taxon>Myrtales</taxon>
        <taxon>Myrtaceae</taxon>
        <taxon>Myrtoideae</taxon>
        <taxon>Eucalypteae</taxon>
        <taxon>Eucalyptus</taxon>
    </lineage>
</organism>
<reference evidence="1" key="1">
    <citation type="submission" date="2013-07" db="EMBL/GenBank/DDBJ databases">
        <title>The genome of Eucalyptus grandis.</title>
        <authorList>
            <person name="Schmutz J."/>
            <person name="Hayes R."/>
            <person name="Myburg A."/>
            <person name="Tuskan G."/>
            <person name="Grattapaglia D."/>
            <person name="Rokhsar D.S."/>
        </authorList>
    </citation>
    <scope>NUCLEOTIDE SEQUENCE</scope>
    <source>
        <tissue evidence="1">Leaf extractions</tissue>
    </source>
</reference>
<dbReference type="AlphaFoldDB" id="A0A059CQU1"/>
<evidence type="ECO:0000313" key="1">
    <source>
        <dbReference type="EMBL" id="KCW80574.1"/>
    </source>
</evidence>
<protein>
    <submittedName>
        <fullName evidence="1">Uncharacterized protein</fullName>
    </submittedName>
</protein>
<dbReference type="Gene3D" id="3.90.190.10">
    <property type="entry name" value="Protein tyrosine phosphatase superfamily"/>
    <property type="match status" value="1"/>
</dbReference>
<dbReference type="SUPFAM" id="SSF52799">
    <property type="entry name" value="(Phosphotyrosine protein) phosphatases II"/>
    <property type="match status" value="1"/>
</dbReference>
<proteinExistence type="predicted"/>
<dbReference type="OMA" id="KNANYAT"/>
<dbReference type="STRING" id="71139.A0A059CQU1"/>